<organism evidence="1">
    <name type="scientific">viral metagenome</name>
    <dbReference type="NCBI Taxonomy" id="1070528"/>
    <lineage>
        <taxon>unclassified sequences</taxon>
        <taxon>metagenomes</taxon>
        <taxon>organismal metagenomes</taxon>
    </lineage>
</organism>
<sequence length="70" mass="8452">MIYGWYSKKQVSLQRKIRKNPSYLYYKDLNDNIVEVSMVTNTKKNMCNFDDLQYIGELKEFYKISNTILI</sequence>
<accession>A0A6C0KIR5</accession>
<dbReference type="EMBL" id="MN740919">
    <property type="protein sequence ID" value="QHU17902.1"/>
    <property type="molecule type" value="Genomic_DNA"/>
</dbReference>
<name>A0A6C0KIR5_9ZZZZ</name>
<proteinExistence type="predicted"/>
<protein>
    <submittedName>
        <fullName evidence="1">Uncharacterized protein</fullName>
    </submittedName>
</protein>
<dbReference type="AlphaFoldDB" id="A0A6C0KIR5"/>
<reference evidence="1" key="1">
    <citation type="journal article" date="2020" name="Nature">
        <title>Giant virus diversity and host interactions through global metagenomics.</title>
        <authorList>
            <person name="Schulz F."/>
            <person name="Roux S."/>
            <person name="Paez-Espino D."/>
            <person name="Jungbluth S."/>
            <person name="Walsh D.A."/>
            <person name="Denef V.J."/>
            <person name="McMahon K.D."/>
            <person name="Konstantinidis K.T."/>
            <person name="Eloe-Fadrosh E.A."/>
            <person name="Kyrpides N.C."/>
            <person name="Woyke T."/>
        </authorList>
    </citation>
    <scope>NUCLEOTIDE SEQUENCE</scope>
    <source>
        <strain evidence="1">GVMAG-S-3300012919-55</strain>
    </source>
</reference>
<evidence type="ECO:0000313" key="1">
    <source>
        <dbReference type="EMBL" id="QHU17902.1"/>
    </source>
</evidence>